<dbReference type="EMBL" id="MHLN01000009">
    <property type="protein sequence ID" value="OGZ12198.1"/>
    <property type="molecule type" value="Genomic_DNA"/>
</dbReference>
<dbReference type="Proteomes" id="UP000178099">
    <property type="component" value="Unassembled WGS sequence"/>
</dbReference>
<comment type="caution">
    <text evidence="1">The sequence shown here is derived from an EMBL/GenBank/DDBJ whole genome shotgun (WGS) entry which is preliminary data.</text>
</comment>
<reference evidence="1 2" key="1">
    <citation type="journal article" date="2016" name="Nat. Commun.">
        <title>Thousands of microbial genomes shed light on interconnected biogeochemical processes in an aquifer system.</title>
        <authorList>
            <person name="Anantharaman K."/>
            <person name="Brown C.T."/>
            <person name="Hug L.A."/>
            <person name="Sharon I."/>
            <person name="Castelle C.J."/>
            <person name="Probst A.J."/>
            <person name="Thomas B.C."/>
            <person name="Singh A."/>
            <person name="Wilkins M.J."/>
            <person name="Karaoz U."/>
            <person name="Brodie E.L."/>
            <person name="Williams K.H."/>
            <person name="Hubbard S.S."/>
            <person name="Banfield J.F."/>
        </authorList>
    </citation>
    <scope>NUCLEOTIDE SEQUENCE [LARGE SCALE GENOMIC DNA]</scope>
</reference>
<evidence type="ECO:0000313" key="2">
    <source>
        <dbReference type="Proteomes" id="UP000178099"/>
    </source>
</evidence>
<organism evidence="1 2">
    <name type="scientific">Candidatus Lloydbacteria bacterium RIFCSPHIGHO2_02_FULL_51_22</name>
    <dbReference type="NCBI Taxonomy" id="1798663"/>
    <lineage>
        <taxon>Bacteria</taxon>
        <taxon>Candidatus Lloydiibacteriota</taxon>
    </lineage>
</organism>
<gene>
    <name evidence="1" type="ORF">A3D67_00815</name>
</gene>
<name>A0A1G2DHB9_9BACT</name>
<sequence length="70" mass="8047">MVRYREGLTGFVYMLYFQQESKSHKEAPPRMHAGRLHAWEIWAVFAKGVSPSSFSGKKLQLPQDAIQLPL</sequence>
<accession>A0A1G2DHB9</accession>
<evidence type="ECO:0000313" key="1">
    <source>
        <dbReference type="EMBL" id="OGZ12198.1"/>
    </source>
</evidence>
<dbReference type="AlphaFoldDB" id="A0A1G2DHB9"/>
<protein>
    <submittedName>
        <fullName evidence="1">Uncharacterized protein</fullName>
    </submittedName>
</protein>
<proteinExistence type="predicted"/>